<dbReference type="EMBL" id="VSSQ01046549">
    <property type="protein sequence ID" value="MPN00510.1"/>
    <property type="molecule type" value="Genomic_DNA"/>
</dbReference>
<evidence type="ECO:0000313" key="1">
    <source>
        <dbReference type="EMBL" id="MPN00510.1"/>
    </source>
</evidence>
<comment type="caution">
    <text evidence="1">The sequence shown here is derived from an EMBL/GenBank/DDBJ whole genome shotgun (WGS) entry which is preliminary data.</text>
</comment>
<dbReference type="AlphaFoldDB" id="A0A645EGQ9"/>
<proteinExistence type="predicted"/>
<reference evidence="1" key="1">
    <citation type="submission" date="2019-08" db="EMBL/GenBank/DDBJ databases">
        <authorList>
            <person name="Kucharzyk K."/>
            <person name="Murdoch R.W."/>
            <person name="Higgins S."/>
            <person name="Loffler F."/>
        </authorList>
    </citation>
    <scope>NUCLEOTIDE SEQUENCE</scope>
</reference>
<accession>A0A645EGQ9</accession>
<gene>
    <name evidence="1" type="ORF">SDC9_147705</name>
</gene>
<organism evidence="1">
    <name type="scientific">bioreactor metagenome</name>
    <dbReference type="NCBI Taxonomy" id="1076179"/>
    <lineage>
        <taxon>unclassified sequences</taxon>
        <taxon>metagenomes</taxon>
        <taxon>ecological metagenomes</taxon>
    </lineage>
</organism>
<name>A0A645EGQ9_9ZZZZ</name>
<protein>
    <submittedName>
        <fullName evidence="1">Uncharacterized protein</fullName>
    </submittedName>
</protein>
<sequence>MKLPADLRVFRERLCDGFVDKQRLKRTEPYAADSLRLARAGDRVQQGNATFGEIPPVAREMDSREHDLAIPFVCQHRHLGGDFVQRAGAQRPAREGDNAIGAEVDAAVLNLERRAGTRIAHGGERLKLPHLVQRRNICFLVF</sequence>